<feature type="domain" description="ApaG" evidence="4">
    <location>
        <begin position="66"/>
        <end position="190"/>
    </location>
</feature>
<feature type="region of interest" description="Disordered" evidence="3">
    <location>
        <begin position="1"/>
        <end position="43"/>
    </location>
</feature>
<dbReference type="InterPro" id="IPR007474">
    <property type="entry name" value="ApaG_domain"/>
</dbReference>
<comment type="caution">
    <text evidence="5">The sequence shown here is derived from an EMBL/GenBank/DDBJ whole genome shotgun (WGS) entry which is preliminary data.</text>
</comment>
<dbReference type="HAMAP" id="MF_00791">
    <property type="entry name" value="ApaG"/>
    <property type="match status" value="1"/>
</dbReference>
<protein>
    <recommendedName>
        <fullName evidence="1 2">Protein ApaG</fullName>
    </recommendedName>
</protein>
<dbReference type="AlphaFoldDB" id="A0A838XZJ8"/>
<name>A0A838XZJ8_9HYPH</name>
<dbReference type="PANTHER" id="PTHR14289">
    <property type="entry name" value="F-BOX ONLY PROTEIN 3"/>
    <property type="match status" value="1"/>
</dbReference>
<organism evidence="5 6">
    <name type="scientific">Stappia taiwanensis</name>
    <dbReference type="NCBI Taxonomy" id="992267"/>
    <lineage>
        <taxon>Bacteria</taxon>
        <taxon>Pseudomonadati</taxon>
        <taxon>Pseudomonadota</taxon>
        <taxon>Alphaproteobacteria</taxon>
        <taxon>Hyphomicrobiales</taxon>
        <taxon>Stappiaceae</taxon>
        <taxon>Stappia</taxon>
    </lineage>
</organism>
<reference evidence="5 6" key="2">
    <citation type="submission" date="2020-08" db="EMBL/GenBank/DDBJ databases">
        <title>Stappia taiwanensis sp. nov., isolated from a coastal thermal spring.</title>
        <authorList>
            <person name="Kampfer P."/>
        </authorList>
    </citation>
    <scope>NUCLEOTIDE SEQUENCE [LARGE SCALE GENOMIC DNA]</scope>
    <source>
        <strain evidence="5 6">DSM 23284</strain>
    </source>
</reference>
<evidence type="ECO:0000256" key="3">
    <source>
        <dbReference type="SAM" id="MobiDB-lite"/>
    </source>
</evidence>
<evidence type="ECO:0000256" key="2">
    <source>
        <dbReference type="HAMAP-Rule" id="MF_00791"/>
    </source>
</evidence>
<dbReference type="SUPFAM" id="SSF110069">
    <property type="entry name" value="ApaG-like"/>
    <property type="match status" value="1"/>
</dbReference>
<gene>
    <name evidence="2 5" type="primary">apaG</name>
    <name evidence="5" type="ORF">H1W37_10935</name>
</gene>
<keyword evidence="6" id="KW-1185">Reference proteome</keyword>
<dbReference type="Pfam" id="PF04379">
    <property type="entry name" value="DUF525"/>
    <property type="match status" value="1"/>
</dbReference>
<evidence type="ECO:0000259" key="4">
    <source>
        <dbReference type="PROSITE" id="PS51087"/>
    </source>
</evidence>
<proteinExistence type="inferred from homology"/>
<evidence type="ECO:0000313" key="5">
    <source>
        <dbReference type="EMBL" id="MBA4612170.1"/>
    </source>
</evidence>
<dbReference type="InterPro" id="IPR036767">
    <property type="entry name" value="ApaG_sf"/>
</dbReference>
<dbReference type="NCBIfam" id="NF003967">
    <property type="entry name" value="PRK05461.1"/>
    <property type="match status" value="1"/>
</dbReference>
<dbReference type="InterPro" id="IPR023065">
    <property type="entry name" value="Uncharacterised_ApaG"/>
</dbReference>
<evidence type="ECO:0000256" key="1">
    <source>
        <dbReference type="ARBA" id="ARBA00017693"/>
    </source>
</evidence>
<dbReference type="Proteomes" id="UP000559404">
    <property type="component" value="Unassembled WGS sequence"/>
</dbReference>
<reference evidence="5 6" key="1">
    <citation type="submission" date="2020-07" db="EMBL/GenBank/DDBJ databases">
        <authorList>
            <person name="Li M."/>
        </authorList>
    </citation>
    <scope>NUCLEOTIDE SEQUENCE [LARGE SCALE GENOMIC DNA]</scope>
    <source>
        <strain evidence="5 6">DSM 23284</strain>
    </source>
</reference>
<dbReference type="Gene3D" id="2.60.40.1470">
    <property type="entry name" value="ApaG domain"/>
    <property type="match status" value="1"/>
</dbReference>
<dbReference type="GO" id="GO:0070987">
    <property type="term" value="P:error-free translesion synthesis"/>
    <property type="evidence" value="ECO:0007669"/>
    <property type="project" value="TreeGrafter"/>
</dbReference>
<dbReference type="PANTHER" id="PTHR14289:SF16">
    <property type="entry name" value="POLYMERASE DELTA-INTERACTING PROTEIN 2"/>
    <property type="match status" value="1"/>
</dbReference>
<sequence>MTETARARKPQGCHFPVNGPCRPGGNLSSRATGQDSGRGTSARFGCRREGRVRAWREKDVTQTPYQAVTRGIRISVEPFYLREKSDPERGYHFWAYTVAIENLGTETVYLRSRYWRIIDATGHVEEVRGAGVVGEQPVIAPGERFDYTSGCPLRTSSGMMTGSYHLEVAGGEAFDAVVPAFSLDAPDDVRSVN</sequence>
<feature type="compositionally biased region" description="Polar residues" evidence="3">
    <location>
        <begin position="26"/>
        <end position="39"/>
    </location>
</feature>
<dbReference type="EMBL" id="JACEON010000009">
    <property type="protein sequence ID" value="MBA4612170.1"/>
    <property type="molecule type" value="Genomic_DNA"/>
</dbReference>
<accession>A0A838XZJ8</accession>
<dbReference type="PROSITE" id="PS51087">
    <property type="entry name" value="APAG"/>
    <property type="match status" value="1"/>
</dbReference>
<evidence type="ECO:0000313" key="6">
    <source>
        <dbReference type="Proteomes" id="UP000559404"/>
    </source>
</evidence>